<evidence type="ECO:0000313" key="11">
    <source>
        <dbReference type="EMBL" id="MBB3927523.1"/>
    </source>
</evidence>
<keyword evidence="3" id="KW-1003">Cell membrane</keyword>
<dbReference type="GO" id="GO:0005886">
    <property type="term" value="C:plasma membrane"/>
    <property type="evidence" value="ECO:0007669"/>
    <property type="project" value="UniProtKB-SubCell"/>
</dbReference>
<dbReference type="RefSeq" id="WP_188073015.1">
    <property type="nucleotide sequence ID" value="NZ_BSPS01000061.1"/>
</dbReference>
<dbReference type="SUPFAM" id="SSF103481">
    <property type="entry name" value="Multidrug resistance efflux transporter EmrE"/>
    <property type="match status" value="1"/>
</dbReference>
<dbReference type="Proteomes" id="UP000571950">
    <property type="component" value="Unassembled WGS sequence"/>
</dbReference>
<dbReference type="AlphaFoldDB" id="A0A7W6FR22"/>
<evidence type="ECO:0000256" key="7">
    <source>
        <dbReference type="ARBA" id="ARBA00038151"/>
    </source>
</evidence>
<gene>
    <name evidence="11" type="ORF">GGR43_003254</name>
</gene>
<proteinExistence type="inferred from homology"/>
<evidence type="ECO:0000256" key="6">
    <source>
        <dbReference type="ARBA" id="ARBA00023136"/>
    </source>
</evidence>
<evidence type="ECO:0000256" key="8">
    <source>
        <dbReference type="ARBA" id="ARBA00039168"/>
    </source>
</evidence>
<feature type="transmembrane region" description="Helical" evidence="10">
    <location>
        <begin position="57"/>
        <end position="78"/>
    </location>
</feature>
<dbReference type="InterPro" id="IPR045324">
    <property type="entry name" value="Small_multidrug_res"/>
</dbReference>
<organism evidence="11 12">
    <name type="scientific">Sphingobium jiangsuense</name>
    <dbReference type="NCBI Taxonomy" id="870476"/>
    <lineage>
        <taxon>Bacteria</taxon>
        <taxon>Pseudomonadati</taxon>
        <taxon>Pseudomonadota</taxon>
        <taxon>Alphaproteobacteria</taxon>
        <taxon>Sphingomonadales</taxon>
        <taxon>Sphingomonadaceae</taxon>
        <taxon>Sphingobium</taxon>
    </lineage>
</organism>
<keyword evidence="2" id="KW-0813">Transport</keyword>
<evidence type="ECO:0000256" key="9">
    <source>
        <dbReference type="RuleBase" id="RU003942"/>
    </source>
</evidence>
<dbReference type="FunFam" id="1.10.3730.20:FF:000001">
    <property type="entry name" value="Quaternary ammonium compound resistance transporter SugE"/>
    <property type="match status" value="1"/>
</dbReference>
<dbReference type="Gene3D" id="1.10.3730.20">
    <property type="match status" value="1"/>
</dbReference>
<sequence length="106" mass="10845">MAWIALVIAGVLETIWAVAMKQSHGFTRPGPTILMIVTMAASFGLLAWAMRSLPLGTAYAVWTGIGAAGAFLIGVLFLGEAASAMRIAAALLIVGGIMLMKAASPG</sequence>
<keyword evidence="12" id="KW-1185">Reference proteome</keyword>
<evidence type="ECO:0000313" key="12">
    <source>
        <dbReference type="Proteomes" id="UP000571950"/>
    </source>
</evidence>
<comment type="caution">
    <text evidence="11">The sequence shown here is derived from an EMBL/GenBank/DDBJ whole genome shotgun (WGS) entry which is preliminary data.</text>
</comment>
<evidence type="ECO:0000256" key="4">
    <source>
        <dbReference type="ARBA" id="ARBA00022692"/>
    </source>
</evidence>
<comment type="subcellular location">
    <subcellularLocation>
        <location evidence="1 9">Cell membrane</location>
        <topology evidence="1 9">Multi-pass membrane protein</topology>
    </subcellularLocation>
</comment>
<feature type="transmembrane region" description="Helical" evidence="10">
    <location>
        <begin position="33"/>
        <end position="50"/>
    </location>
</feature>
<feature type="transmembrane region" description="Helical" evidence="10">
    <location>
        <begin position="84"/>
        <end position="103"/>
    </location>
</feature>
<evidence type="ECO:0000256" key="10">
    <source>
        <dbReference type="SAM" id="Phobius"/>
    </source>
</evidence>
<dbReference type="GO" id="GO:1990961">
    <property type="term" value="P:xenobiotic detoxification by transmembrane export across the plasma membrane"/>
    <property type="evidence" value="ECO:0007669"/>
    <property type="project" value="UniProtKB-ARBA"/>
</dbReference>
<dbReference type="PANTHER" id="PTHR30561">
    <property type="entry name" value="SMR FAMILY PROTON-DEPENDENT DRUG EFFLUX TRANSPORTER SUGE"/>
    <property type="match status" value="1"/>
</dbReference>
<name>A0A7W6FR22_9SPHN</name>
<evidence type="ECO:0000256" key="1">
    <source>
        <dbReference type="ARBA" id="ARBA00004651"/>
    </source>
</evidence>
<keyword evidence="4 9" id="KW-0812">Transmembrane</keyword>
<dbReference type="PANTHER" id="PTHR30561:SF0">
    <property type="entry name" value="GUANIDINIUM EXPORTER"/>
    <property type="match status" value="1"/>
</dbReference>
<dbReference type="EMBL" id="JACIDT010000012">
    <property type="protein sequence ID" value="MBB3927523.1"/>
    <property type="molecule type" value="Genomic_DNA"/>
</dbReference>
<dbReference type="InterPro" id="IPR037185">
    <property type="entry name" value="EmrE-like"/>
</dbReference>
<dbReference type="Pfam" id="PF00893">
    <property type="entry name" value="Multi_Drug_Res"/>
    <property type="match status" value="1"/>
</dbReference>
<evidence type="ECO:0000256" key="5">
    <source>
        <dbReference type="ARBA" id="ARBA00022989"/>
    </source>
</evidence>
<evidence type="ECO:0000256" key="3">
    <source>
        <dbReference type="ARBA" id="ARBA00022475"/>
    </source>
</evidence>
<keyword evidence="5 10" id="KW-1133">Transmembrane helix</keyword>
<accession>A0A7W6FR22</accession>
<evidence type="ECO:0000256" key="2">
    <source>
        <dbReference type="ARBA" id="ARBA00022448"/>
    </source>
</evidence>
<keyword evidence="6 10" id="KW-0472">Membrane</keyword>
<dbReference type="GO" id="GO:0022857">
    <property type="term" value="F:transmembrane transporter activity"/>
    <property type="evidence" value="ECO:0007669"/>
    <property type="project" value="InterPro"/>
</dbReference>
<comment type="similarity">
    <text evidence="7">Belongs to the drug/metabolite transporter (DMT) superfamily. Small multidrug resistance (SMR) (TC 2.A.7.1) family. Gdx/SugE subfamily.</text>
</comment>
<dbReference type="InterPro" id="IPR000390">
    <property type="entry name" value="Small_drug/metabolite_transptr"/>
</dbReference>
<protein>
    <recommendedName>
        <fullName evidence="8">Guanidinium exporter</fullName>
    </recommendedName>
</protein>
<reference evidence="11 12" key="1">
    <citation type="submission" date="2020-08" db="EMBL/GenBank/DDBJ databases">
        <title>Genomic Encyclopedia of Type Strains, Phase IV (KMG-IV): sequencing the most valuable type-strain genomes for metagenomic binning, comparative biology and taxonomic classification.</title>
        <authorList>
            <person name="Goeker M."/>
        </authorList>
    </citation>
    <scope>NUCLEOTIDE SEQUENCE [LARGE SCALE GENOMIC DNA]</scope>
    <source>
        <strain evidence="11 12">DSM 26189</strain>
    </source>
</reference>